<dbReference type="Proteomes" id="UP000499080">
    <property type="component" value="Unassembled WGS sequence"/>
</dbReference>
<evidence type="ECO:0000313" key="2">
    <source>
        <dbReference type="EMBL" id="GBM83896.1"/>
    </source>
</evidence>
<accession>A0A4Y2J428</accession>
<name>A0A4Y2J428_ARAVE</name>
<dbReference type="AlphaFoldDB" id="A0A4Y2J428"/>
<feature type="region of interest" description="Disordered" evidence="1">
    <location>
        <begin position="1"/>
        <end position="28"/>
    </location>
</feature>
<evidence type="ECO:0000256" key="1">
    <source>
        <dbReference type="SAM" id="MobiDB-lite"/>
    </source>
</evidence>
<feature type="compositionally biased region" description="Basic residues" evidence="1">
    <location>
        <begin position="1"/>
        <end position="14"/>
    </location>
</feature>
<proteinExistence type="predicted"/>
<keyword evidence="3" id="KW-1185">Reference proteome</keyword>
<comment type="caution">
    <text evidence="2">The sequence shown here is derived from an EMBL/GenBank/DDBJ whole genome shotgun (WGS) entry which is preliminary data.</text>
</comment>
<reference evidence="2 3" key="1">
    <citation type="journal article" date="2019" name="Sci. Rep.">
        <title>Orb-weaving spider Araneus ventricosus genome elucidates the spidroin gene catalogue.</title>
        <authorList>
            <person name="Kono N."/>
            <person name="Nakamura H."/>
            <person name="Ohtoshi R."/>
            <person name="Moran D.A.P."/>
            <person name="Shinohara A."/>
            <person name="Yoshida Y."/>
            <person name="Fujiwara M."/>
            <person name="Mori M."/>
            <person name="Tomita M."/>
            <person name="Arakawa K."/>
        </authorList>
    </citation>
    <scope>NUCLEOTIDE SEQUENCE [LARGE SCALE GENOMIC DNA]</scope>
</reference>
<evidence type="ECO:0000313" key="3">
    <source>
        <dbReference type="Proteomes" id="UP000499080"/>
    </source>
</evidence>
<sequence>MAVSKRGPHMRRVSPNRDNETTPPQEEHSIVVDIRAAFTGVPKRVELRRLGGKHFNLSHFLVSERGPAYVGRGGNGMKTQLIFWAKKRAAGSQRRKAVGPAGRRADVSGICSRIPKPVRIPPRPNHQRLNGSQ</sequence>
<gene>
    <name evidence="2" type="ORF">AVEN_96400_1</name>
</gene>
<feature type="region of interest" description="Disordered" evidence="1">
    <location>
        <begin position="113"/>
        <end position="133"/>
    </location>
</feature>
<organism evidence="2 3">
    <name type="scientific">Araneus ventricosus</name>
    <name type="common">Orbweaver spider</name>
    <name type="synonym">Epeira ventricosa</name>
    <dbReference type="NCBI Taxonomy" id="182803"/>
    <lineage>
        <taxon>Eukaryota</taxon>
        <taxon>Metazoa</taxon>
        <taxon>Ecdysozoa</taxon>
        <taxon>Arthropoda</taxon>
        <taxon>Chelicerata</taxon>
        <taxon>Arachnida</taxon>
        <taxon>Araneae</taxon>
        <taxon>Araneomorphae</taxon>
        <taxon>Entelegynae</taxon>
        <taxon>Araneoidea</taxon>
        <taxon>Araneidae</taxon>
        <taxon>Araneus</taxon>
    </lineage>
</organism>
<protein>
    <submittedName>
        <fullName evidence="2">Uncharacterized protein</fullName>
    </submittedName>
</protein>
<feature type="compositionally biased region" description="Basic and acidic residues" evidence="1">
    <location>
        <begin position="15"/>
        <end position="28"/>
    </location>
</feature>
<dbReference type="EMBL" id="BGPR01003116">
    <property type="protein sequence ID" value="GBM83896.1"/>
    <property type="molecule type" value="Genomic_DNA"/>
</dbReference>